<evidence type="ECO:0000256" key="2">
    <source>
        <dbReference type="ARBA" id="ARBA00022598"/>
    </source>
</evidence>
<evidence type="ECO:0000259" key="3">
    <source>
        <dbReference type="Pfam" id="PF00501"/>
    </source>
</evidence>
<dbReference type="SUPFAM" id="SSF56801">
    <property type="entry name" value="Acetyl-CoA synthetase-like"/>
    <property type="match status" value="1"/>
</dbReference>
<proteinExistence type="inferred from homology"/>
<evidence type="ECO:0000313" key="6">
    <source>
        <dbReference type="Proteomes" id="UP000193387"/>
    </source>
</evidence>
<dbReference type="GO" id="GO:0031956">
    <property type="term" value="F:medium-chain fatty acid-CoA ligase activity"/>
    <property type="evidence" value="ECO:0007669"/>
    <property type="project" value="TreeGrafter"/>
</dbReference>
<dbReference type="PANTHER" id="PTHR43201">
    <property type="entry name" value="ACYL-COA SYNTHETASE"/>
    <property type="match status" value="1"/>
</dbReference>
<dbReference type="GO" id="GO:0006631">
    <property type="term" value="P:fatty acid metabolic process"/>
    <property type="evidence" value="ECO:0007669"/>
    <property type="project" value="TreeGrafter"/>
</dbReference>
<dbReference type="Gene3D" id="3.40.50.12780">
    <property type="entry name" value="N-terminal domain of ligase-like"/>
    <property type="match status" value="1"/>
</dbReference>
<dbReference type="RefSeq" id="WP_085256022.1">
    <property type="nucleotide sequence ID" value="NZ_AP022573.1"/>
</dbReference>
<dbReference type="PROSITE" id="PS00455">
    <property type="entry name" value="AMP_BINDING"/>
    <property type="match status" value="1"/>
</dbReference>
<dbReference type="Gene3D" id="3.30.300.30">
    <property type="match status" value="1"/>
</dbReference>
<accession>A0AAJ3TWW4</accession>
<name>A0AAJ3TWW4_9MYCO</name>
<evidence type="ECO:0008006" key="7">
    <source>
        <dbReference type="Google" id="ProtNLM"/>
    </source>
</evidence>
<protein>
    <recommendedName>
        <fullName evidence="7">Fatty acid--CoA ligase</fullName>
    </recommendedName>
</protein>
<reference evidence="5 6" key="1">
    <citation type="submission" date="2016-01" db="EMBL/GenBank/DDBJ databases">
        <title>The new phylogeny of the genus Mycobacterium.</title>
        <authorList>
            <person name="Tarcisio F."/>
            <person name="Conor M."/>
            <person name="Antonella G."/>
            <person name="Elisabetta G."/>
            <person name="Giulia F.S."/>
            <person name="Sara T."/>
            <person name="Anna F."/>
            <person name="Clotilde B."/>
            <person name="Roberto B."/>
            <person name="Veronica D.S."/>
            <person name="Fabio R."/>
            <person name="Monica P."/>
            <person name="Olivier J."/>
            <person name="Enrico T."/>
            <person name="Nicola S."/>
        </authorList>
    </citation>
    <scope>NUCLEOTIDE SEQUENCE [LARGE SCALE GENOMIC DNA]</scope>
    <source>
        <strain evidence="5 6">DSM 44616</strain>
    </source>
</reference>
<gene>
    <name evidence="5" type="ORF">AWC23_14345</name>
</gene>
<dbReference type="AlphaFoldDB" id="A0AAJ3TWW4"/>
<dbReference type="PANTHER" id="PTHR43201:SF5">
    <property type="entry name" value="MEDIUM-CHAIN ACYL-COA LIGASE ACSF2, MITOCHONDRIAL"/>
    <property type="match status" value="1"/>
</dbReference>
<dbReference type="EMBL" id="LQPR01000030">
    <property type="protein sequence ID" value="ORW71398.1"/>
    <property type="molecule type" value="Genomic_DNA"/>
</dbReference>
<keyword evidence="6" id="KW-1185">Reference proteome</keyword>
<dbReference type="InterPro" id="IPR042099">
    <property type="entry name" value="ANL_N_sf"/>
</dbReference>
<comment type="caution">
    <text evidence="5">The sequence shown here is derived from an EMBL/GenBank/DDBJ whole genome shotgun (WGS) entry which is preliminary data.</text>
</comment>
<dbReference type="Proteomes" id="UP000193387">
    <property type="component" value="Unassembled WGS sequence"/>
</dbReference>
<dbReference type="InterPro" id="IPR045851">
    <property type="entry name" value="AMP-bd_C_sf"/>
</dbReference>
<evidence type="ECO:0000313" key="5">
    <source>
        <dbReference type="EMBL" id="ORW71398.1"/>
    </source>
</evidence>
<evidence type="ECO:0000259" key="4">
    <source>
        <dbReference type="Pfam" id="PF13193"/>
    </source>
</evidence>
<feature type="domain" description="AMP-binding enzyme C-terminal" evidence="4">
    <location>
        <begin position="484"/>
        <end position="560"/>
    </location>
</feature>
<feature type="domain" description="AMP-dependent synthetase/ligase" evidence="3">
    <location>
        <begin position="52"/>
        <end position="433"/>
    </location>
</feature>
<dbReference type="InterPro" id="IPR020845">
    <property type="entry name" value="AMP-binding_CS"/>
</dbReference>
<dbReference type="Pfam" id="PF13193">
    <property type="entry name" value="AMP-binding_C"/>
    <property type="match status" value="1"/>
</dbReference>
<dbReference type="InterPro" id="IPR025110">
    <property type="entry name" value="AMP-bd_C"/>
</dbReference>
<dbReference type="InterPro" id="IPR000873">
    <property type="entry name" value="AMP-dep_synth/lig_dom"/>
</dbReference>
<sequence length="573" mass="61385">MITTPAVVHATIERLTAPGGPFEVGETTVDGRTYRTFTHAFPTVVDVLAAGRGHGDADFLVCGDERWSFHRFFADVDALAATLQHDFGVQVGDRVAIAMRNCPDWCLVFAAATLIGAVVVPVNSWGSVDELTFTVRNCGATVLAADLPRARTALAGTLNPSMRLLFSDNDGAAAELPEIPAHLMTIYPIREAAAAGRGRAYAPASPEPRDVALLLYTSGTSGTPKGVIYRHVAIGQALMNMTFVGFLAIELGGMVELRGDATAEVQLATVPLFHATGLFSAFLLPAVVGQKVAMVRKWDPETAMQTIEREKVTMVSTVPAILKDLLTHPRLGDYDLSSVSRVAAAGAATPSDLPALLQDKLGIVARSAGYGLTETAAVCATMSGPVFDLKPFSCGVLSPIMELRAQRADMTGAATDDEGEIQLRGITVTPGYWQLDELTREAFTSDGWFRTGDLGHLDDDGFLHITGRIKEIVIRGGENISPLEIENVAYQHPSVKEAAAFGIADDRMGEELALVCYPQPNAELTKEALRDHLQAALPPHKVPKYITLADTPLPRNASEKIHRLALRKSFVPG</sequence>
<keyword evidence="2" id="KW-0436">Ligase</keyword>
<organism evidence="5 6">
    <name type="scientific">Mycobacterium saskatchewanense</name>
    <dbReference type="NCBI Taxonomy" id="220927"/>
    <lineage>
        <taxon>Bacteria</taxon>
        <taxon>Bacillati</taxon>
        <taxon>Actinomycetota</taxon>
        <taxon>Actinomycetes</taxon>
        <taxon>Mycobacteriales</taxon>
        <taxon>Mycobacteriaceae</taxon>
        <taxon>Mycobacterium</taxon>
        <taxon>Mycobacterium simiae complex</taxon>
    </lineage>
</organism>
<comment type="similarity">
    <text evidence="1">Belongs to the ATP-dependent AMP-binding enzyme family.</text>
</comment>
<dbReference type="Pfam" id="PF00501">
    <property type="entry name" value="AMP-binding"/>
    <property type="match status" value="1"/>
</dbReference>
<evidence type="ECO:0000256" key="1">
    <source>
        <dbReference type="ARBA" id="ARBA00006432"/>
    </source>
</evidence>